<dbReference type="AlphaFoldDB" id="A0A6S6SQ33"/>
<protein>
    <submittedName>
        <fullName evidence="2">Glycosyl transferase, family 2</fullName>
    </submittedName>
</protein>
<proteinExistence type="predicted"/>
<sequence>MPKIGLVVLNFITYNDTYETIKSLSNSNSNSNVYIYIVDNKTDNKKYRHLKNQLLNLNLNYKIIYLSSEDNLGFAKGMNIGIDKARKDGCTHIICSNNDIQYNKKIDFNKFINIYNKDKKIAVIGPKILNPDCLNQNPYMIKKRLPTELYDRIKQKIIFTNIIGKYIFMLRGIIRSRINRNDHIKEKLSDSDYVYCLHGSYFILTPAYFGFYKNLDSNTFLYVEELILAERVQIKGLKKYYYNDIEVFHKDDSATNEMLGKDSLNKILFILNENYKSLQYFMKEYIWKR</sequence>
<organism evidence="2">
    <name type="scientific">uncultured Sulfurovum sp</name>
    <dbReference type="NCBI Taxonomy" id="269237"/>
    <lineage>
        <taxon>Bacteria</taxon>
        <taxon>Pseudomonadati</taxon>
        <taxon>Campylobacterota</taxon>
        <taxon>Epsilonproteobacteria</taxon>
        <taxon>Campylobacterales</taxon>
        <taxon>Sulfurovaceae</taxon>
        <taxon>Sulfurovum</taxon>
        <taxon>environmental samples</taxon>
    </lineage>
</organism>
<dbReference type="GO" id="GO:0016740">
    <property type="term" value="F:transferase activity"/>
    <property type="evidence" value="ECO:0007669"/>
    <property type="project" value="UniProtKB-KW"/>
</dbReference>
<accession>A0A6S6SQ33</accession>
<reference evidence="2" key="1">
    <citation type="submission" date="2020-01" db="EMBL/GenBank/DDBJ databases">
        <authorList>
            <person name="Meier V. D."/>
            <person name="Meier V D."/>
        </authorList>
    </citation>
    <scope>NUCLEOTIDE SEQUENCE</scope>
    <source>
        <strain evidence="2">HLG_WM_MAG_05</strain>
    </source>
</reference>
<dbReference type="PANTHER" id="PTHR43179:SF10">
    <property type="entry name" value="GLYCOSYL TRANSFERASE"/>
    <property type="match status" value="1"/>
</dbReference>
<dbReference type="Pfam" id="PF00535">
    <property type="entry name" value="Glycos_transf_2"/>
    <property type="match status" value="1"/>
</dbReference>
<gene>
    <name evidence="2" type="ORF">HELGO_WM15266</name>
</gene>
<dbReference type="InterPro" id="IPR001173">
    <property type="entry name" value="Glyco_trans_2-like"/>
</dbReference>
<evidence type="ECO:0000259" key="1">
    <source>
        <dbReference type="Pfam" id="PF00535"/>
    </source>
</evidence>
<dbReference type="Gene3D" id="3.90.550.10">
    <property type="entry name" value="Spore Coat Polysaccharide Biosynthesis Protein SpsA, Chain A"/>
    <property type="match status" value="1"/>
</dbReference>
<dbReference type="EMBL" id="CACVAU010000040">
    <property type="protein sequence ID" value="CAA6812528.1"/>
    <property type="molecule type" value="Genomic_DNA"/>
</dbReference>
<evidence type="ECO:0000313" key="2">
    <source>
        <dbReference type="EMBL" id="CAA6812528.1"/>
    </source>
</evidence>
<feature type="domain" description="Glycosyltransferase 2-like" evidence="1">
    <location>
        <begin position="16"/>
        <end position="173"/>
    </location>
</feature>
<dbReference type="SUPFAM" id="SSF53448">
    <property type="entry name" value="Nucleotide-diphospho-sugar transferases"/>
    <property type="match status" value="1"/>
</dbReference>
<keyword evidence="2" id="KW-0808">Transferase</keyword>
<dbReference type="PANTHER" id="PTHR43179">
    <property type="entry name" value="RHAMNOSYLTRANSFERASE WBBL"/>
    <property type="match status" value="1"/>
</dbReference>
<name>A0A6S6SQ33_9BACT</name>
<dbReference type="InterPro" id="IPR029044">
    <property type="entry name" value="Nucleotide-diphossugar_trans"/>
</dbReference>